<dbReference type="EMBL" id="CP042425">
    <property type="protein sequence ID" value="QEL19779.1"/>
    <property type="molecule type" value="Genomic_DNA"/>
</dbReference>
<feature type="domain" description="NAD-dependent epimerase/dehydratase" evidence="1">
    <location>
        <begin position="12"/>
        <end position="91"/>
    </location>
</feature>
<organism evidence="2 3">
    <name type="scientific">Limnoglobus roseus</name>
    <dbReference type="NCBI Taxonomy" id="2598579"/>
    <lineage>
        <taxon>Bacteria</taxon>
        <taxon>Pseudomonadati</taxon>
        <taxon>Planctomycetota</taxon>
        <taxon>Planctomycetia</taxon>
        <taxon>Gemmatales</taxon>
        <taxon>Gemmataceae</taxon>
        <taxon>Limnoglobus</taxon>
    </lineage>
</organism>
<name>A0A5C1AK59_9BACT</name>
<gene>
    <name evidence="2" type="ORF">PX52LOC_06858</name>
</gene>
<accession>A0A5C1AK59</accession>
<evidence type="ECO:0000313" key="3">
    <source>
        <dbReference type="Proteomes" id="UP000324974"/>
    </source>
</evidence>
<dbReference type="InterPro" id="IPR036291">
    <property type="entry name" value="NAD(P)-bd_dom_sf"/>
</dbReference>
<dbReference type="KEGG" id="lrs:PX52LOC_06858"/>
<reference evidence="3" key="1">
    <citation type="submission" date="2019-08" db="EMBL/GenBank/DDBJ databases">
        <title>Limnoglobus roseus gen. nov., sp. nov., a novel freshwater planctomycete with a giant genome from the family Gemmataceae.</title>
        <authorList>
            <person name="Kulichevskaya I.S."/>
            <person name="Naumoff D.G."/>
            <person name="Miroshnikov K."/>
            <person name="Ivanova A."/>
            <person name="Philippov D.A."/>
            <person name="Hakobyan A."/>
            <person name="Rijpstra I.C."/>
            <person name="Sinninghe Damste J.S."/>
            <person name="Liesack W."/>
            <person name="Dedysh S.N."/>
        </authorList>
    </citation>
    <scope>NUCLEOTIDE SEQUENCE [LARGE SCALE GENOMIC DNA]</scope>
    <source>
        <strain evidence="3">PX52</strain>
    </source>
</reference>
<evidence type="ECO:0000313" key="2">
    <source>
        <dbReference type="EMBL" id="QEL19779.1"/>
    </source>
</evidence>
<keyword evidence="3" id="KW-1185">Reference proteome</keyword>
<evidence type="ECO:0000259" key="1">
    <source>
        <dbReference type="Pfam" id="PF01370"/>
    </source>
</evidence>
<protein>
    <submittedName>
        <fullName evidence="2">NAD(P)-dependent oxidoreductase</fullName>
    </submittedName>
</protein>
<dbReference type="AlphaFoldDB" id="A0A5C1AK59"/>
<dbReference type="SUPFAM" id="SSF51735">
    <property type="entry name" value="NAD(P)-binding Rossmann-fold domains"/>
    <property type="match status" value="1"/>
</dbReference>
<proteinExistence type="predicted"/>
<sequence>MNQSSFWHDRRVLVLGCTGFLGTWVVRTLLEHGATVSGLVRNPHRRSEFFQTRLFDKIDIARGSAIPERLRSLLAVHQPSVVFQLVTVPGEAHRKTIITADLLNAVAEQSPDTAVVAPVSATERDPVFQNRAQQLRVGFVKLPSLFGDGDFVESRWQARLFRAAAQRRSLPQPTDGEAKLSHVAEAAKSLLGAAELLSSLPEAMPQGLRLEPPATTTARQLFERVTTPLGLAGDRVGGAVRDTLSWYERQFAARDTDVSAVRAA</sequence>
<dbReference type="Gene3D" id="3.40.50.720">
    <property type="entry name" value="NAD(P)-binding Rossmann-like Domain"/>
    <property type="match status" value="1"/>
</dbReference>
<dbReference type="Proteomes" id="UP000324974">
    <property type="component" value="Chromosome"/>
</dbReference>
<dbReference type="RefSeq" id="WP_168219366.1">
    <property type="nucleotide sequence ID" value="NZ_CP042425.1"/>
</dbReference>
<dbReference type="InterPro" id="IPR001509">
    <property type="entry name" value="Epimerase_deHydtase"/>
</dbReference>
<dbReference type="Pfam" id="PF01370">
    <property type="entry name" value="Epimerase"/>
    <property type="match status" value="1"/>
</dbReference>